<dbReference type="Gene3D" id="1.25.40.180">
    <property type="match status" value="1"/>
</dbReference>
<dbReference type="GO" id="GO:0003723">
    <property type="term" value="F:RNA binding"/>
    <property type="evidence" value="ECO:0007669"/>
    <property type="project" value="InterPro"/>
</dbReference>
<dbReference type="Pfam" id="PF02854">
    <property type="entry name" value="MIF4G"/>
    <property type="match status" value="1"/>
</dbReference>
<sequence>MEGLYAANHRGDVASALSNLLISIVGDQSALSDTFMILHAGFVAGTYKIMGTAIGAHILQAVIEDFDGYYGKVNGIDDPASAGKKCTNLVSFISELYNFQVVGALLIFDILRIFLGEITESSLRFSPVINQTQSKKK</sequence>
<organism evidence="2 3">
    <name type="scientific">Tuber aestivum</name>
    <name type="common">summer truffle</name>
    <dbReference type="NCBI Taxonomy" id="59557"/>
    <lineage>
        <taxon>Eukaryota</taxon>
        <taxon>Fungi</taxon>
        <taxon>Dikarya</taxon>
        <taxon>Ascomycota</taxon>
        <taxon>Pezizomycotina</taxon>
        <taxon>Pezizomycetes</taxon>
        <taxon>Pezizales</taxon>
        <taxon>Tuberaceae</taxon>
        <taxon>Tuber</taxon>
    </lineage>
</organism>
<dbReference type="InterPro" id="IPR050781">
    <property type="entry name" value="CWC22_splicing_factor"/>
</dbReference>
<evidence type="ECO:0000259" key="1">
    <source>
        <dbReference type="Pfam" id="PF02854"/>
    </source>
</evidence>
<dbReference type="Proteomes" id="UP001412239">
    <property type="component" value="Unassembled WGS sequence"/>
</dbReference>
<proteinExistence type="predicted"/>
<protein>
    <recommendedName>
        <fullName evidence="1">MIF4G domain-containing protein</fullName>
    </recommendedName>
</protein>
<keyword evidence="3" id="KW-1185">Reference proteome</keyword>
<dbReference type="InterPro" id="IPR016024">
    <property type="entry name" value="ARM-type_fold"/>
</dbReference>
<dbReference type="AlphaFoldDB" id="A0A292QA27"/>
<evidence type="ECO:0000313" key="3">
    <source>
        <dbReference type="Proteomes" id="UP001412239"/>
    </source>
</evidence>
<feature type="domain" description="MIF4G" evidence="1">
    <location>
        <begin position="12"/>
        <end position="122"/>
    </location>
</feature>
<dbReference type="SUPFAM" id="SSF48371">
    <property type="entry name" value="ARM repeat"/>
    <property type="match status" value="1"/>
</dbReference>
<dbReference type="InterPro" id="IPR003890">
    <property type="entry name" value="MIF4G-like_typ-3"/>
</dbReference>
<gene>
    <name evidence="2" type="ORF">GSTUAT00000122001</name>
</gene>
<dbReference type="GO" id="GO:0042274">
    <property type="term" value="P:ribosomal small subunit biogenesis"/>
    <property type="evidence" value="ECO:0007669"/>
    <property type="project" value="TreeGrafter"/>
</dbReference>
<name>A0A292QA27_9PEZI</name>
<reference evidence="2" key="1">
    <citation type="submission" date="2015-10" db="EMBL/GenBank/DDBJ databases">
        <authorList>
            <person name="Regsiter A."/>
            <person name="william w."/>
        </authorList>
    </citation>
    <scope>NUCLEOTIDE SEQUENCE</scope>
    <source>
        <strain evidence="2">Montdore</strain>
    </source>
</reference>
<dbReference type="GO" id="GO:0005730">
    <property type="term" value="C:nucleolus"/>
    <property type="evidence" value="ECO:0007669"/>
    <property type="project" value="TreeGrafter"/>
</dbReference>
<dbReference type="PANTHER" id="PTHR18034:SF4">
    <property type="entry name" value="NUCLEOLAR MIF4G DOMAIN-CONTAINING PROTEIN 1"/>
    <property type="match status" value="1"/>
</dbReference>
<dbReference type="EMBL" id="LN890943">
    <property type="protein sequence ID" value="CUS15845.1"/>
    <property type="molecule type" value="Genomic_DNA"/>
</dbReference>
<accession>A0A292QA27</accession>
<dbReference type="PANTHER" id="PTHR18034">
    <property type="entry name" value="CELL CYCLE CONTROL PROTEIN CWF22-RELATED"/>
    <property type="match status" value="1"/>
</dbReference>
<evidence type="ECO:0000313" key="2">
    <source>
        <dbReference type="EMBL" id="CUS15845.1"/>
    </source>
</evidence>